<dbReference type="PANTHER" id="PTHR11228:SF7">
    <property type="entry name" value="PQQA PEPTIDE CYCLASE"/>
    <property type="match status" value="1"/>
</dbReference>
<dbReference type="InterPro" id="IPR007197">
    <property type="entry name" value="rSAM"/>
</dbReference>
<dbReference type="Gene3D" id="3.20.20.70">
    <property type="entry name" value="Aldolase class I"/>
    <property type="match status" value="1"/>
</dbReference>
<proteinExistence type="predicted"/>
<evidence type="ECO:0000313" key="8">
    <source>
        <dbReference type="Proteomes" id="UP000260664"/>
    </source>
</evidence>
<keyword evidence="4" id="KW-0411">Iron-sulfur</keyword>
<evidence type="ECO:0000256" key="3">
    <source>
        <dbReference type="ARBA" id="ARBA00023004"/>
    </source>
</evidence>
<dbReference type="EMBL" id="QSGQ01000005">
    <property type="protein sequence ID" value="RHB39466.1"/>
    <property type="molecule type" value="Genomic_DNA"/>
</dbReference>
<evidence type="ECO:0000313" key="9">
    <source>
        <dbReference type="Proteomes" id="UP000284883"/>
    </source>
</evidence>
<sequence>METGERMEIHFEIGDRCMLKCRHCSSMASEAGDVMKYSEQDMTRLLKSINGPKEVFLTGGEPLLYENLEALLEYLQEETEDIKLGLFTTGIIANKEKDIKSISEEYASTLAKSGLKVCYVSVYSHLEKEHDWMTVSPGSFKLLIESIKHLQKAGVEIRFNCVVTKKNMESFVEIIKLAETMDVAEVRMLKLIKQGRAEECWEEIGITESQYRKVILDVMQRQNRIRITASGAVDILPCRQAGGTECPAGKGLIYVTNEGELYPCASVKRKEKYRIANITESDIDKKREVFLEHMPGTMLCC</sequence>
<keyword evidence="3" id="KW-0408">Iron</keyword>
<dbReference type="GO" id="GO:0046872">
    <property type="term" value="F:metal ion binding"/>
    <property type="evidence" value="ECO:0007669"/>
    <property type="project" value="UniProtKB-KW"/>
</dbReference>
<organism evidence="6 8">
    <name type="scientific">Dorea formicigenerans</name>
    <dbReference type="NCBI Taxonomy" id="39486"/>
    <lineage>
        <taxon>Bacteria</taxon>
        <taxon>Bacillati</taxon>
        <taxon>Bacillota</taxon>
        <taxon>Clostridia</taxon>
        <taxon>Lachnospirales</taxon>
        <taxon>Lachnospiraceae</taxon>
        <taxon>Dorea</taxon>
    </lineage>
</organism>
<dbReference type="RefSeq" id="WP_117494900.1">
    <property type="nucleotide sequence ID" value="NZ_QSOI01000006.1"/>
</dbReference>
<reference evidence="8 9" key="1">
    <citation type="submission" date="2018-08" db="EMBL/GenBank/DDBJ databases">
        <title>A genome reference for cultivated species of the human gut microbiota.</title>
        <authorList>
            <person name="Zou Y."/>
            <person name="Xue W."/>
            <person name="Luo G."/>
        </authorList>
    </citation>
    <scope>NUCLEOTIDE SEQUENCE [LARGE SCALE GENOMIC DNA]</scope>
    <source>
        <strain evidence="7 9">AM40-15AC</strain>
        <strain evidence="6 8">TM09-19AC</strain>
    </source>
</reference>
<evidence type="ECO:0000313" key="6">
    <source>
        <dbReference type="EMBL" id="RGI84639.1"/>
    </source>
</evidence>
<dbReference type="SFLD" id="SFLDG01067">
    <property type="entry name" value="SPASM/twitch_domain_containing"/>
    <property type="match status" value="1"/>
</dbReference>
<dbReference type="SFLD" id="SFLDS00029">
    <property type="entry name" value="Radical_SAM"/>
    <property type="match status" value="1"/>
</dbReference>
<dbReference type="EMBL" id="QSOI01000006">
    <property type="protein sequence ID" value="RGI84639.1"/>
    <property type="molecule type" value="Genomic_DNA"/>
</dbReference>
<keyword evidence="2" id="KW-0479">Metal-binding</keyword>
<evidence type="ECO:0000256" key="2">
    <source>
        <dbReference type="ARBA" id="ARBA00022723"/>
    </source>
</evidence>
<evidence type="ECO:0000256" key="1">
    <source>
        <dbReference type="ARBA" id="ARBA00022691"/>
    </source>
</evidence>
<name>A0A3E4F707_9FIRM</name>
<dbReference type="InterPro" id="IPR058240">
    <property type="entry name" value="rSAM_sf"/>
</dbReference>
<dbReference type="InterPro" id="IPR013785">
    <property type="entry name" value="Aldolase_TIM"/>
</dbReference>
<accession>A0A3E4F707</accession>
<keyword evidence="1" id="KW-0949">S-adenosyl-L-methionine</keyword>
<dbReference type="GO" id="GO:0003824">
    <property type="term" value="F:catalytic activity"/>
    <property type="evidence" value="ECO:0007669"/>
    <property type="project" value="InterPro"/>
</dbReference>
<dbReference type="CDD" id="cd01335">
    <property type="entry name" value="Radical_SAM"/>
    <property type="match status" value="1"/>
</dbReference>
<evidence type="ECO:0000313" key="7">
    <source>
        <dbReference type="EMBL" id="RHB39466.1"/>
    </source>
</evidence>
<dbReference type="Proteomes" id="UP000284883">
    <property type="component" value="Unassembled WGS sequence"/>
</dbReference>
<gene>
    <name evidence="7" type="ORF">DW885_08560</name>
    <name evidence="6" type="ORF">DXD84_06775</name>
</gene>
<dbReference type="AlphaFoldDB" id="A0A3E4F707"/>
<dbReference type="Proteomes" id="UP000260664">
    <property type="component" value="Unassembled WGS sequence"/>
</dbReference>
<feature type="domain" description="Radical SAM core" evidence="5">
    <location>
        <begin position="3"/>
        <end position="226"/>
    </location>
</feature>
<evidence type="ECO:0000259" key="5">
    <source>
        <dbReference type="PROSITE" id="PS51918"/>
    </source>
</evidence>
<protein>
    <submittedName>
        <fullName evidence="6">Radical SAM protein</fullName>
    </submittedName>
</protein>
<evidence type="ECO:0000256" key="4">
    <source>
        <dbReference type="ARBA" id="ARBA00023014"/>
    </source>
</evidence>
<dbReference type="InterPro" id="IPR050377">
    <property type="entry name" value="Radical_SAM_PqqE_MftC-like"/>
</dbReference>
<dbReference type="Pfam" id="PF04055">
    <property type="entry name" value="Radical_SAM"/>
    <property type="match status" value="1"/>
</dbReference>
<comment type="caution">
    <text evidence="6">The sequence shown here is derived from an EMBL/GenBank/DDBJ whole genome shotgun (WGS) entry which is preliminary data.</text>
</comment>
<dbReference type="PROSITE" id="PS51918">
    <property type="entry name" value="RADICAL_SAM"/>
    <property type="match status" value="1"/>
</dbReference>
<dbReference type="SMART" id="SM00729">
    <property type="entry name" value="Elp3"/>
    <property type="match status" value="1"/>
</dbReference>
<dbReference type="PANTHER" id="PTHR11228">
    <property type="entry name" value="RADICAL SAM DOMAIN PROTEIN"/>
    <property type="match status" value="1"/>
</dbReference>
<dbReference type="GO" id="GO:0051536">
    <property type="term" value="F:iron-sulfur cluster binding"/>
    <property type="evidence" value="ECO:0007669"/>
    <property type="project" value="UniProtKB-KW"/>
</dbReference>
<dbReference type="SUPFAM" id="SSF102114">
    <property type="entry name" value="Radical SAM enzymes"/>
    <property type="match status" value="1"/>
</dbReference>
<dbReference type="InterPro" id="IPR006638">
    <property type="entry name" value="Elp3/MiaA/NifB-like_rSAM"/>
</dbReference>